<feature type="binding site" evidence="10">
    <location>
        <position position="217"/>
    </location>
    <ligand>
        <name>[4Fe-4S] cluster</name>
        <dbReference type="ChEBI" id="CHEBI:49883"/>
    </ligand>
</feature>
<organism evidence="12 13">
    <name type="scientific">Treponema rectale</name>
    <dbReference type="NCBI Taxonomy" id="744512"/>
    <lineage>
        <taxon>Bacteria</taxon>
        <taxon>Pseudomonadati</taxon>
        <taxon>Spirochaetota</taxon>
        <taxon>Spirochaetia</taxon>
        <taxon>Spirochaetales</taxon>
        <taxon>Treponemataceae</taxon>
        <taxon>Treponema</taxon>
    </lineage>
</organism>
<dbReference type="InterPro" id="IPR011257">
    <property type="entry name" value="DNA_glycosylase"/>
</dbReference>
<accession>A0A7M1XN98</accession>
<dbReference type="FunFam" id="1.10.340.30:FF:000001">
    <property type="entry name" value="Endonuclease III"/>
    <property type="match status" value="1"/>
</dbReference>
<evidence type="ECO:0000256" key="4">
    <source>
        <dbReference type="ARBA" id="ARBA00022763"/>
    </source>
</evidence>
<dbReference type="SUPFAM" id="SSF48150">
    <property type="entry name" value="DNA-glycosylase"/>
    <property type="match status" value="1"/>
</dbReference>
<dbReference type="InterPro" id="IPR003265">
    <property type="entry name" value="HhH-GPD_domain"/>
</dbReference>
<keyword evidence="4 10" id="KW-0227">DNA damage</keyword>
<comment type="function">
    <text evidence="10">DNA repair enzyme that has both DNA N-glycosylase activity and AP-lyase activity. The DNA N-glycosylase activity releases various damaged pyrimidines from DNA by cleaving the N-glycosidic bond, leaving an AP (apurinic/apyrimidinic) site. The AP-lyase activity cleaves the phosphodiester bond 3' to the AP site by a beta-elimination, leaving a 3'-terminal unsaturated sugar and a product with a terminal 5'-phosphate.</text>
</comment>
<evidence type="ECO:0000256" key="9">
    <source>
        <dbReference type="ARBA" id="ARBA00023295"/>
    </source>
</evidence>
<dbReference type="InterPro" id="IPR003651">
    <property type="entry name" value="Endonuclease3_FeS-loop_motif"/>
</dbReference>
<comment type="cofactor">
    <cofactor evidence="10">
        <name>[4Fe-4S] cluster</name>
        <dbReference type="ChEBI" id="CHEBI:49883"/>
    </cofactor>
    <text evidence="10">Binds 1 [4Fe-4S] cluster.</text>
</comment>
<dbReference type="GO" id="GO:0019104">
    <property type="term" value="F:DNA N-glycosylase activity"/>
    <property type="evidence" value="ECO:0007669"/>
    <property type="project" value="UniProtKB-UniRule"/>
</dbReference>
<dbReference type="SMART" id="SM00525">
    <property type="entry name" value="FES"/>
    <property type="match status" value="1"/>
</dbReference>
<feature type="binding site" evidence="10">
    <location>
        <position position="226"/>
    </location>
    <ligand>
        <name>[4Fe-4S] cluster</name>
        <dbReference type="ChEBI" id="CHEBI:49883"/>
    </ligand>
</feature>
<dbReference type="PANTHER" id="PTHR10359">
    <property type="entry name" value="A/G-SPECIFIC ADENINE GLYCOSYLASE/ENDONUCLEASE III"/>
    <property type="match status" value="1"/>
</dbReference>
<dbReference type="CDD" id="cd00056">
    <property type="entry name" value="ENDO3c"/>
    <property type="match status" value="1"/>
</dbReference>
<name>A0A7M1XN98_9SPIR</name>
<keyword evidence="6 10" id="KW-0408">Iron</keyword>
<keyword evidence="12" id="KW-0255">Endonuclease</keyword>
<keyword evidence="3 10" id="KW-0479">Metal-binding</keyword>
<dbReference type="GO" id="GO:0006285">
    <property type="term" value="P:base-excision repair, AP site formation"/>
    <property type="evidence" value="ECO:0007669"/>
    <property type="project" value="TreeGrafter"/>
</dbReference>
<evidence type="ECO:0000256" key="7">
    <source>
        <dbReference type="ARBA" id="ARBA00023014"/>
    </source>
</evidence>
<evidence type="ECO:0000256" key="3">
    <source>
        <dbReference type="ARBA" id="ARBA00022723"/>
    </source>
</evidence>
<keyword evidence="10" id="KW-0456">Lyase</keyword>
<comment type="catalytic activity">
    <reaction evidence="10">
        <text>2'-deoxyribonucleotide-(2'-deoxyribose 5'-phosphate)-2'-deoxyribonucleotide-DNA = a 3'-end 2'-deoxyribonucleotide-(2,3-dehydro-2,3-deoxyribose 5'-phosphate)-DNA + a 5'-end 5'-phospho-2'-deoxyribonucleoside-DNA + H(+)</text>
        <dbReference type="Rhea" id="RHEA:66592"/>
        <dbReference type="Rhea" id="RHEA-COMP:13180"/>
        <dbReference type="Rhea" id="RHEA-COMP:16897"/>
        <dbReference type="Rhea" id="RHEA-COMP:17067"/>
        <dbReference type="ChEBI" id="CHEBI:15378"/>
        <dbReference type="ChEBI" id="CHEBI:136412"/>
        <dbReference type="ChEBI" id="CHEBI:157695"/>
        <dbReference type="ChEBI" id="CHEBI:167181"/>
        <dbReference type="EC" id="4.2.99.18"/>
    </reaction>
</comment>
<keyword evidence="5 10" id="KW-0378">Hydrolase</keyword>
<keyword evidence="8 10" id="KW-0234">DNA repair</keyword>
<dbReference type="Gene3D" id="1.10.340.30">
    <property type="entry name" value="Hypothetical protein, domain 2"/>
    <property type="match status" value="1"/>
</dbReference>
<feature type="binding site" evidence="10">
    <location>
        <position position="220"/>
    </location>
    <ligand>
        <name>[4Fe-4S] cluster</name>
        <dbReference type="ChEBI" id="CHEBI:49883"/>
    </ligand>
</feature>
<reference evidence="12 13" key="1">
    <citation type="submission" date="2018-08" db="EMBL/GenBank/DDBJ databases">
        <title>The first complete genome of Treponema rectale (CHPAT), a commensal spirochete of the bovine rectum.</title>
        <authorList>
            <person name="Staton G.J."/>
            <person name="Clegg S.R."/>
            <person name="Carter S.D."/>
            <person name="Radford A.D."/>
            <person name="Darby A."/>
            <person name="Hall N."/>
            <person name="Birtles R.J."/>
            <person name="Evans N.J."/>
        </authorList>
    </citation>
    <scope>NUCLEOTIDE SEQUENCE [LARGE SCALE GENOMIC DNA]</scope>
    <source>
        <strain evidence="12 13">CHPA</strain>
    </source>
</reference>
<dbReference type="KEGG" id="trc:DYE49_03665"/>
<dbReference type="InterPro" id="IPR023170">
    <property type="entry name" value="HhH_base_excis_C"/>
</dbReference>
<keyword evidence="10" id="KW-0238">DNA-binding</keyword>
<feature type="binding site" evidence="10">
    <location>
        <position position="210"/>
    </location>
    <ligand>
        <name>[4Fe-4S] cluster</name>
        <dbReference type="ChEBI" id="CHEBI:49883"/>
    </ligand>
</feature>
<feature type="domain" description="HhH-GPD" evidence="11">
    <location>
        <begin position="60"/>
        <end position="208"/>
    </location>
</feature>
<dbReference type="GO" id="GO:0003677">
    <property type="term" value="F:DNA binding"/>
    <property type="evidence" value="ECO:0007669"/>
    <property type="project" value="UniProtKB-UniRule"/>
</dbReference>
<proteinExistence type="inferred from homology"/>
<gene>
    <name evidence="10" type="primary">nth</name>
    <name evidence="12" type="ORF">DYE49_03665</name>
</gene>
<evidence type="ECO:0000259" key="11">
    <source>
        <dbReference type="SMART" id="SM00478"/>
    </source>
</evidence>
<evidence type="ECO:0000256" key="2">
    <source>
        <dbReference type="ARBA" id="ARBA00022485"/>
    </source>
</evidence>
<dbReference type="Pfam" id="PF00730">
    <property type="entry name" value="HhH-GPD"/>
    <property type="match status" value="1"/>
</dbReference>
<keyword evidence="12" id="KW-0540">Nuclease</keyword>
<evidence type="ECO:0000256" key="8">
    <source>
        <dbReference type="ARBA" id="ARBA00023204"/>
    </source>
</evidence>
<comment type="similarity">
    <text evidence="1 10">Belongs to the Nth/MutY family.</text>
</comment>
<sequence length="234" mass="26999">MKIPSREKNFVNSFSILTGPIMERSKKISFIATTLQELYPDTHTFLEYQKDYELLFATILSAQATDTSVNEATSRLFKECPTLDDYTIDNQDLILSCIKKVGLGKVKCQYLIKTAKILKEKYHYVLPKDRKTLMSLPGVGFKTSGVVLAELYDEPYIPVDTHVYRVSHRLGIVNDKLSPEETEGALERLFKGHHMIHLHRQFILLGRNICLAKKEQCEICPFKDICKYYAKKKR</sequence>
<protein>
    <recommendedName>
        <fullName evidence="10">Endonuclease III</fullName>
        <ecNumber evidence="10">4.2.99.18</ecNumber>
    </recommendedName>
    <alternativeName>
        <fullName evidence="10">DNA-(apurinic or apyrimidinic site) lyase</fullName>
    </alternativeName>
</protein>
<dbReference type="GO" id="GO:0140078">
    <property type="term" value="F:class I DNA-(apurinic or apyrimidinic site) endonuclease activity"/>
    <property type="evidence" value="ECO:0007669"/>
    <property type="project" value="UniProtKB-EC"/>
</dbReference>
<dbReference type="EMBL" id="CP031517">
    <property type="protein sequence ID" value="QOS39602.1"/>
    <property type="molecule type" value="Genomic_DNA"/>
</dbReference>
<dbReference type="AlphaFoldDB" id="A0A7M1XN98"/>
<dbReference type="InterPro" id="IPR005759">
    <property type="entry name" value="Nth"/>
</dbReference>
<dbReference type="PIRSF" id="PIRSF001435">
    <property type="entry name" value="Nth"/>
    <property type="match status" value="1"/>
</dbReference>
<keyword evidence="9 10" id="KW-0326">Glycosidase</keyword>
<dbReference type="SMART" id="SM00478">
    <property type="entry name" value="ENDO3c"/>
    <property type="match status" value="1"/>
</dbReference>
<evidence type="ECO:0000313" key="13">
    <source>
        <dbReference type="Proteomes" id="UP000593591"/>
    </source>
</evidence>
<dbReference type="EC" id="4.2.99.18" evidence="10"/>
<keyword evidence="7 10" id="KW-0411">Iron-sulfur</keyword>
<evidence type="ECO:0000313" key="12">
    <source>
        <dbReference type="EMBL" id="QOS39602.1"/>
    </source>
</evidence>
<dbReference type="Proteomes" id="UP000593591">
    <property type="component" value="Chromosome"/>
</dbReference>
<dbReference type="GO" id="GO:0051539">
    <property type="term" value="F:4 iron, 4 sulfur cluster binding"/>
    <property type="evidence" value="ECO:0007669"/>
    <property type="project" value="UniProtKB-UniRule"/>
</dbReference>
<dbReference type="GO" id="GO:0046872">
    <property type="term" value="F:metal ion binding"/>
    <property type="evidence" value="ECO:0007669"/>
    <property type="project" value="UniProtKB-KW"/>
</dbReference>
<evidence type="ECO:0000256" key="6">
    <source>
        <dbReference type="ARBA" id="ARBA00023004"/>
    </source>
</evidence>
<keyword evidence="2 10" id="KW-0004">4Fe-4S</keyword>
<dbReference type="PANTHER" id="PTHR10359:SF18">
    <property type="entry name" value="ENDONUCLEASE III"/>
    <property type="match status" value="1"/>
</dbReference>
<evidence type="ECO:0000256" key="1">
    <source>
        <dbReference type="ARBA" id="ARBA00008343"/>
    </source>
</evidence>
<evidence type="ECO:0000256" key="5">
    <source>
        <dbReference type="ARBA" id="ARBA00022801"/>
    </source>
</evidence>
<dbReference type="HAMAP" id="MF_00942">
    <property type="entry name" value="Nth"/>
    <property type="match status" value="1"/>
</dbReference>
<dbReference type="Gene3D" id="1.10.1670.10">
    <property type="entry name" value="Helix-hairpin-Helix base-excision DNA repair enzymes (C-terminal)"/>
    <property type="match status" value="1"/>
</dbReference>
<dbReference type="Pfam" id="PF10576">
    <property type="entry name" value="EndIII_4Fe-2S"/>
    <property type="match status" value="1"/>
</dbReference>
<evidence type="ECO:0000256" key="10">
    <source>
        <dbReference type="HAMAP-Rule" id="MF_00942"/>
    </source>
</evidence>